<dbReference type="PROSITE" id="PS50895">
    <property type="entry name" value="SURF1"/>
    <property type="match status" value="1"/>
</dbReference>
<comment type="similarity">
    <text evidence="2 6">Belongs to the SURF1 family.</text>
</comment>
<evidence type="ECO:0000256" key="5">
    <source>
        <dbReference type="ARBA" id="ARBA00023136"/>
    </source>
</evidence>
<evidence type="ECO:0000313" key="8">
    <source>
        <dbReference type="Proteomes" id="UP000242637"/>
    </source>
</evidence>
<comment type="subcellular location">
    <subcellularLocation>
        <location evidence="6">Cell membrane</location>
        <topology evidence="6">Multi-pass membrane protein</topology>
    </subcellularLocation>
    <subcellularLocation>
        <location evidence="1">Membrane</location>
    </subcellularLocation>
</comment>
<dbReference type="InterPro" id="IPR045214">
    <property type="entry name" value="Surf1/Surf4"/>
</dbReference>
<reference evidence="7 8" key="1">
    <citation type="submission" date="2017-06" db="EMBL/GenBank/DDBJ databases">
        <authorList>
            <consortium name="Pathogen Informatics"/>
        </authorList>
    </citation>
    <scope>NUCLEOTIDE SEQUENCE [LARGE SCALE GENOMIC DNA]</scope>
    <source>
        <strain evidence="7 8">NCTC13039</strain>
    </source>
</reference>
<feature type="transmembrane region" description="Helical" evidence="6">
    <location>
        <begin position="226"/>
        <end position="247"/>
    </location>
</feature>
<keyword evidence="5 6" id="KW-0472">Membrane</keyword>
<gene>
    <name evidence="7" type="ORF">SAMEA4475696_01752</name>
</gene>
<dbReference type="PANTHER" id="PTHR23427">
    <property type="entry name" value="SURFEIT LOCUS PROTEIN"/>
    <property type="match status" value="1"/>
</dbReference>
<dbReference type="EMBL" id="LT906453">
    <property type="protein sequence ID" value="SNV23178.1"/>
    <property type="molecule type" value="Genomic_DNA"/>
</dbReference>
<accession>A0A239VNI1</accession>
<keyword evidence="6" id="KW-1003">Cell membrane</keyword>
<dbReference type="Pfam" id="PF02104">
    <property type="entry name" value="SURF1"/>
    <property type="match status" value="1"/>
</dbReference>
<evidence type="ECO:0000256" key="2">
    <source>
        <dbReference type="ARBA" id="ARBA00007165"/>
    </source>
</evidence>
<dbReference type="GO" id="GO:0005886">
    <property type="term" value="C:plasma membrane"/>
    <property type="evidence" value="ECO:0007669"/>
    <property type="project" value="UniProtKB-SubCell"/>
</dbReference>
<dbReference type="CDD" id="cd06662">
    <property type="entry name" value="SURF1"/>
    <property type="match status" value="1"/>
</dbReference>
<keyword evidence="4 6" id="KW-1133">Transmembrane helix</keyword>
<keyword evidence="3 6" id="KW-0812">Transmembrane</keyword>
<dbReference type="InterPro" id="IPR002994">
    <property type="entry name" value="Surf1/Shy1"/>
</dbReference>
<dbReference type="AlphaFoldDB" id="A0A239VNI1"/>
<organism evidence="7 8">
    <name type="scientific">Dermatophilus congolensis</name>
    <dbReference type="NCBI Taxonomy" id="1863"/>
    <lineage>
        <taxon>Bacteria</taxon>
        <taxon>Bacillati</taxon>
        <taxon>Actinomycetota</taxon>
        <taxon>Actinomycetes</taxon>
        <taxon>Micrococcales</taxon>
        <taxon>Dermatophilaceae</taxon>
        <taxon>Dermatophilus</taxon>
    </lineage>
</organism>
<comment type="caution">
    <text evidence="6">Lacks conserved residue(s) required for the propagation of feature annotation.</text>
</comment>
<name>A0A239VNI1_9MICO</name>
<dbReference type="PANTHER" id="PTHR23427:SF2">
    <property type="entry name" value="SURFEIT LOCUS PROTEIN 1"/>
    <property type="match status" value="1"/>
</dbReference>
<proteinExistence type="inferred from homology"/>
<evidence type="ECO:0000256" key="6">
    <source>
        <dbReference type="RuleBase" id="RU363076"/>
    </source>
</evidence>
<evidence type="ECO:0000256" key="3">
    <source>
        <dbReference type="ARBA" id="ARBA00022692"/>
    </source>
</evidence>
<dbReference type="KEGG" id="dco:SAMEA4475696_1752"/>
<protein>
    <recommendedName>
        <fullName evidence="6">SURF1-like protein</fullName>
    </recommendedName>
</protein>
<evidence type="ECO:0000256" key="1">
    <source>
        <dbReference type="ARBA" id="ARBA00004370"/>
    </source>
</evidence>
<sequence>MLRVGRAVVMRWLTPRWLGATAVALAFFVLCQFLGQWQWGRYEGKLANRERVESFYSAPVRPLSEVVPAQTARPGGAVGKEQEWRHVQMRGEYVSGARFMVRNRPQDRSYGYEVLVPLRLEDGTAVMVDRGWVANGERADVLPAVPSPPSGQVSVSGWVRPGEPPFNENTPAGQLGSIDVERMRRESGLLLRGAYVVLEREQDGSGASPARPEPLLPPQTGLGPHFAYALQWWVGSLVGFVIVFVYVRREVRDELILSGQLTPKAPKPKKTRIWDEEDA</sequence>
<evidence type="ECO:0000313" key="7">
    <source>
        <dbReference type="EMBL" id="SNV23178.1"/>
    </source>
</evidence>
<dbReference type="Proteomes" id="UP000242637">
    <property type="component" value="Chromosome 1"/>
</dbReference>
<evidence type="ECO:0000256" key="4">
    <source>
        <dbReference type="ARBA" id="ARBA00022989"/>
    </source>
</evidence>
<keyword evidence="8" id="KW-1185">Reference proteome</keyword>
<dbReference type="STRING" id="1121387.GCA_000429885_00121"/>